<name>A0A3P6RCR9_ANISI</name>
<reference evidence="1 2" key="1">
    <citation type="submission" date="2018-11" db="EMBL/GenBank/DDBJ databases">
        <authorList>
            <consortium name="Pathogen Informatics"/>
        </authorList>
    </citation>
    <scope>NUCLEOTIDE SEQUENCE [LARGE SCALE GENOMIC DNA]</scope>
</reference>
<dbReference type="PANTHER" id="PTHR24322">
    <property type="entry name" value="PKSB"/>
    <property type="match status" value="1"/>
</dbReference>
<organism evidence="1 2">
    <name type="scientific">Anisakis simplex</name>
    <name type="common">Herring worm</name>
    <dbReference type="NCBI Taxonomy" id="6269"/>
    <lineage>
        <taxon>Eukaryota</taxon>
        <taxon>Metazoa</taxon>
        <taxon>Ecdysozoa</taxon>
        <taxon>Nematoda</taxon>
        <taxon>Chromadorea</taxon>
        <taxon>Rhabditida</taxon>
        <taxon>Spirurina</taxon>
        <taxon>Ascaridomorpha</taxon>
        <taxon>Ascaridoidea</taxon>
        <taxon>Anisakidae</taxon>
        <taxon>Anisakis</taxon>
        <taxon>Anisakis simplex complex</taxon>
    </lineage>
</organism>
<proteinExistence type="predicted"/>
<dbReference type="GO" id="GO:0016616">
    <property type="term" value="F:oxidoreductase activity, acting on the CH-OH group of donors, NAD or NADP as acceptor"/>
    <property type="evidence" value="ECO:0007669"/>
    <property type="project" value="TreeGrafter"/>
</dbReference>
<dbReference type="GO" id="GO:0005811">
    <property type="term" value="C:lipid droplet"/>
    <property type="evidence" value="ECO:0007669"/>
    <property type="project" value="TreeGrafter"/>
</dbReference>
<dbReference type="OrthoDB" id="10253736at2759"/>
<evidence type="ECO:0000313" key="2">
    <source>
        <dbReference type="Proteomes" id="UP000267096"/>
    </source>
</evidence>
<accession>A0A3P6RCR9</accession>
<dbReference type="AlphaFoldDB" id="A0A3P6RCR9"/>
<dbReference type="EMBL" id="UYRR01031963">
    <property type="protein sequence ID" value="VDK53523.1"/>
    <property type="molecule type" value="Genomic_DNA"/>
</dbReference>
<dbReference type="Proteomes" id="UP000267096">
    <property type="component" value="Unassembled WGS sequence"/>
</dbReference>
<gene>
    <name evidence="1" type="ORF">ASIM_LOCUS14850</name>
</gene>
<keyword evidence="2" id="KW-1185">Reference proteome</keyword>
<protein>
    <submittedName>
        <fullName evidence="1">Uncharacterized protein</fullName>
    </submittedName>
</protein>
<evidence type="ECO:0000313" key="1">
    <source>
        <dbReference type="EMBL" id="VDK53523.1"/>
    </source>
</evidence>
<sequence length="69" mass="7936">MPILEPKYVVDNIMEAVLTNKPFMALPKTCYFLMFLASFMPAKTADLMRDLFGVSHTMKNFKGRTNKTE</sequence>
<dbReference type="PANTHER" id="PTHR24322:SF742">
    <property type="entry name" value="PROTEIN DHS-3"/>
    <property type="match status" value="1"/>
</dbReference>